<gene>
    <name evidence="2" type="ORF">PHMEG_0009774</name>
</gene>
<name>A0A225WHF7_9STRA</name>
<sequence length="332" mass="36910">MTDGRTRIKITFAGAYEYYFDAWVGILSGQEAILGMDFMVPAGIRLDLADESFSLLDEVRILVSWRRQHFSGNARLIMFDEHGNVAGSVENAVRRSLAVKRNCGSPAEIDGSRRGLGRTQYLRITNVSDLPINLQRDTRIGIWLAGDHVPRTLGYVSYDTPTAFLEKDPKSRKVMSVQPSPSVETKIEDPAAGGRSLKPGSDDVDHVTTEAMRVDQRQLEPRDQKGAPHQKIVSAEVLVKSDREADDGMDDAVCYPEGGNIFPPNTENHMASSQHKRRRFTGGGSICDARRVRTAAPHHMEAASPLKRSRKRTAPPQPMRRSAILMSEMKNL</sequence>
<reference evidence="3" key="1">
    <citation type="submission" date="2017-03" db="EMBL/GenBank/DDBJ databases">
        <title>Phytopthora megakarya and P. palmivora, two closely related causual agents of cacao black pod achieved similar genome size and gene model numbers by different mechanisms.</title>
        <authorList>
            <person name="Ali S."/>
            <person name="Shao J."/>
            <person name="Larry D.J."/>
            <person name="Kronmiller B."/>
            <person name="Shen D."/>
            <person name="Strem M.D."/>
            <person name="Melnick R.L."/>
            <person name="Guiltinan M.J."/>
            <person name="Tyler B.M."/>
            <person name="Meinhardt L.W."/>
            <person name="Bailey B.A."/>
        </authorList>
    </citation>
    <scope>NUCLEOTIDE SEQUENCE [LARGE SCALE GENOMIC DNA]</scope>
    <source>
        <strain evidence="3">zdho120</strain>
    </source>
</reference>
<evidence type="ECO:0000256" key="1">
    <source>
        <dbReference type="SAM" id="MobiDB-lite"/>
    </source>
</evidence>
<evidence type="ECO:0000313" key="3">
    <source>
        <dbReference type="Proteomes" id="UP000198211"/>
    </source>
</evidence>
<evidence type="ECO:0000313" key="2">
    <source>
        <dbReference type="EMBL" id="OWZ16437.1"/>
    </source>
</evidence>
<feature type="region of interest" description="Disordered" evidence="1">
    <location>
        <begin position="263"/>
        <end position="282"/>
    </location>
</feature>
<dbReference type="Proteomes" id="UP000198211">
    <property type="component" value="Unassembled WGS sequence"/>
</dbReference>
<feature type="region of interest" description="Disordered" evidence="1">
    <location>
        <begin position="294"/>
        <end position="332"/>
    </location>
</feature>
<dbReference type="EMBL" id="NBNE01000934">
    <property type="protein sequence ID" value="OWZ16437.1"/>
    <property type="molecule type" value="Genomic_DNA"/>
</dbReference>
<keyword evidence="3" id="KW-1185">Reference proteome</keyword>
<organism evidence="2 3">
    <name type="scientific">Phytophthora megakarya</name>
    <dbReference type="NCBI Taxonomy" id="4795"/>
    <lineage>
        <taxon>Eukaryota</taxon>
        <taxon>Sar</taxon>
        <taxon>Stramenopiles</taxon>
        <taxon>Oomycota</taxon>
        <taxon>Peronosporomycetes</taxon>
        <taxon>Peronosporales</taxon>
        <taxon>Peronosporaceae</taxon>
        <taxon>Phytophthora</taxon>
    </lineage>
</organism>
<evidence type="ECO:0008006" key="4">
    <source>
        <dbReference type="Google" id="ProtNLM"/>
    </source>
</evidence>
<protein>
    <recommendedName>
        <fullName evidence="4">Eukaryotic/viral aspartic protease</fullName>
    </recommendedName>
</protein>
<proteinExistence type="predicted"/>
<dbReference type="AlphaFoldDB" id="A0A225WHF7"/>
<accession>A0A225WHF7</accession>
<comment type="caution">
    <text evidence="2">The sequence shown here is derived from an EMBL/GenBank/DDBJ whole genome shotgun (WGS) entry which is preliminary data.</text>
</comment>
<feature type="compositionally biased region" description="Polar residues" evidence="1">
    <location>
        <begin position="263"/>
        <end position="273"/>
    </location>
</feature>
<feature type="region of interest" description="Disordered" evidence="1">
    <location>
        <begin position="169"/>
        <end position="205"/>
    </location>
</feature>